<protein>
    <submittedName>
        <fullName evidence="6">FAD binding domain-containing protein</fullName>
    </submittedName>
</protein>
<evidence type="ECO:0000313" key="7">
    <source>
        <dbReference type="Proteomes" id="UP000572817"/>
    </source>
</evidence>
<comment type="similarity">
    <text evidence="1">Belongs to the oxygen-dependent FAD-linked oxidoreductase family.</text>
</comment>
<evidence type="ECO:0000256" key="4">
    <source>
        <dbReference type="ARBA" id="ARBA00023002"/>
    </source>
</evidence>
<accession>A0A8H4IW75</accession>
<sequence>MHIQRHLLPTVLSAAIAVKAQNYSIPSLAPEAFNDPATACQQFSAQWSNQTYFPNSTTYKTLNEDFFTAQSWLGPACVFAPSSAEQMSYAVKALKELNTPFAIRGGGHMPINDTANIDSSGVLISSSGLSQLKLSDDKSTLEVGPGNRWAAVYKHLEPHQLTIVGGRMGVVGVPGFILGGGISFFSNEFGWASANIAQFDCVLANGDIVSATADNDYADLFWALRGGGNSFALVTGFHLQTIPLPAVALGETAYSDEVTSEQFLDAVYNFALDGGANDPRAAITPIARWGHGQTTPSYHSMLFYRGDTTTPAALHNFTSVLPANSSTFSVRPSFYNWTLDSDRGYAEATHGLRNQFHIIAIKADRQAMQIIHDMWFEAVERELSDVSSFFTGVAFMPMVPSYFAASMKNGGDPMGVAPSDGPFIWIEESFMWKDPADDARMATFLDVVNANITAALTEQVGEDSQHKYLYLNDADYNQPVFEGYPKGNVMMMKMIREKYDPERVFTDLMPGGWKVDRAFTGQYEA</sequence>
<gene>
    <name evidence="6" type="ORF">GTA08_BOTSDO04487</name>
</gene>
<evidence type="ECO:0000256" key="3">
    <source>
        <dbReference type="ARBA" id="ARBA00022827"/>
    </source>
</evidence>
<evidence type="ECO:0000313" key="6">
    <source>
        <dbReference type="EMBL" id="KAF4308249.1"/>
    </source>
</evidence>
<dbReference type="AlphaFoldDB" id="A0A8H4IW75"/>
<dbReference type="Gene3D" id="3.30.465.10">
    <property type="match status" value="1"/>
</dbReference>
<dbReference type="GO" id="GO:0016491">
    <property type="term" value="F:oxidoreductase activity"/>
    <property type="evidence" value="ECO:0007669"/>
    <property type="project" value="UniProtKB-KW"/>
</dbReference>
<comment type="caution">
    <text evidence="6">The sequence shown here is derived from an EMBL/GenBank/DDBJ whole genome shotgun (WGS) entry which is preliminary data.</text>
</comment>
<keyword evidence="3" id="KW-0274">FAD</keyword>
<dbReference type="PANTHER" id="PTHR42973">
    <property type="entry name" value="BINDING OXIDOREDUCTASE, PUTATIVE (AFU_ORTHOLOGUE AFUA_1G17690)-RELATED"/>
    <property type="match status" value="1"/>
</dbReference>
<dbReference type="EMBL" id="WWBZ02000022">
    <property type="protein sequence ID" value="KAF4308249.1"/>
    <property type="molecule type" value="Genomic_DNA"/>
</dbReference>
<dbReference type="InterPro" id="IPR006094">
    <property type="entry name" value="Oxid_FAD_bind_N"/>
</dbReference>
<organism evidence="6 7">
    <name type="scientific">Botryosphaeria dothidea</name>
    <dbReference type="NCBI Taxonomy" id="55169"/>
    <lineage>
        <taxon>Eukaryota</taxon>
        <taxon>Fungi</taxon>
        <taxon>Dikarya</taxon>
        <taxon>Ascomycota</taxon>
        <taxon>Pezizomycotina</taxon>
        <taxon>Dothideomycetes</taxon>
        <taxon>Dothideomycetes incertae sedis</taxon>
        <taxon>Botryosphaeriales</taxon>
        <taxon>Botryosphaeriaceae</taxon>
        <taxon>Botryosphaeria</taxon>
    </lineage>
</organism>
<dbReference type="GO" id="GO:0071949">
    <property type="term" value="F:FAD binding"/>
    <property type="evidence" value="ECO:0007669"/>
    <property type="project" value="InterPro"/>
</dbReference>
<evidence type="ECO:0000256" key="2">
    <source>
        <dbReference type="ARBA" id="ARBA00022630"/>
    </source>
</evidence>
<dbReference type="Proteomes" id="UP000572817">
    <property type="component" value="Unassembled WGS sequence"/>
</dbReference>
<reference evidence="6" key="1">
    <citation type="submission" date="2020-04" db="EMBL/GenBank/DDBJ databases">
        <title>Genome Assembly and Annotation of Botryosphaeria dothidea sdau 11-99, a Latent Pathogen of Apple Fruit Ring Rot in China.</title>
        <authorList>
            <person name="Yu C."/>
            <person name="Diao Y."/>
            <person name="Lu Q."/>
            <person name="Zhao J."/>
            <person name="Cui S."/>
            <person name="Peng C."/>
            <person name="He B."/>
            <person name="Liu H."/>
        </authorList>
    </citation>
    <scope>NUCLEOTIDE SEQUENCE [LARGE SCALE GENOMIC DNA]</scope>
    <source>
        <strain evidence="6">Sdau11-99</strain>
    </source>
</reference>
<evidence type="ECO:0000259" key="5">
    <source>
        <dbReference type="PROSITE" id="PS51387"/>
    </source>
</evidence>
<dbReference type="InterPro" id="IPR016166">
    <property type="entry name" value="FAD-bd_PCMH"/>
</dbReference>
<feature type="domain" description="FAD-binding PCMH-type" evidence="5">
    <location>
        <begin position="71"/>
        <end position="244"/>
    </location>
</feature>
<keyword evidence="2" id="KW-0285">Flavoprotein</keyword>
<dbReference type="InterPro" id="IPR016169">
    <property type="entry name" value="FAD-bd_PCMH_sub2"/>
</dbReference>
<proteinExistence type="inferred from homology"/>
<dbReference type="OrthoDB" id="2151789at2759"/>
<name>A0A8H4IW75_9PEZI</name>
<dbReference type="SUPFAM" id="SSF56176">
    <property type="entry name" value="FAD-binding/transporter-associated domain-like"/>
    <property type="match status" value="1"/>
</dbReference>
<dbReference type="InterPro" id="IPR036318">
    <property type="entry name" value="FAD-bd_PCMH-like_sf"/>
</dbReference>
<dbReference type="PROSITE" id="PS51387">
    <property type="entry name" value="FAD_PCMH"/>
    <property type="match status" value="1"/>
</dbReference>
<dbReference type="InterPro" id="IPR050416">
    <property type="entry name" value="FAD-linked_Oxidoreductase"/>
</dbReference>
<dbReference type="Pfam" id="PF01565">
    <property type="entry name" value="FAD_binding_4"/>
    <property type="match status" value="1"/>
</dbReference>
<keyword evidence="4" id="KW-0560">Oxidoreductase</keyword>
<keyword evidence="7" id="KW-1185">Reference proteome</keyword>
<dbReference type="PANTHER" id="PTHR42973:SF54">
    <property type="entry name" value="FAD-BINDING PCMH-TYPE DOMAIN-CONTAINING PROTEIN"/>
    <property type="match status" value="1"/>
</dbReference>
<evidence type="ECO:0000256" key="1">
    <source>
        <dbReference type="ARBA" id="ARBA00005466"/>
    </source>
</evidence>